<dbReference type="PROSITE" id="PS51892">
    <property type="entry name" value="SUBTILASE"/>
    <property type="match status" value="1"/>
</dbReference>
<keyword evidence="8" id="KW-1185">Reference proteome</keyword>
<comment type="caution">
    <text evidence="3">Lacks conserved residue(s) required for the propagation of feature annotation.</text>
</comment>
<dbReference type="Gene3D" id="3.40.50.200">
    <property type="entry name" value="Peptidase S8/S53 domain"/>
    <property type="match status" value="1"/>
</dbReference>
<sequence>MGAASPTTNVALRNHIQLLSELMKREKTSVVHTYSKSFSGYAAHLSDGEAQLIARQPGVVSVFRDRVYQLQTTRSKVIGARYYDDPDELVYITSARDEHGHGTHVASTAAGLPVWGASYYGLASGTARGGSPGSRIAMYRVCVAEYCPGSGILKAFDDAIADGVDVISISIGGEVFDDFANESISIGAFHAVEKGIIVVASAGNDGPSLGTVVKVAPWILTVAATTMDRDFETRIVLGRNKVIKGGGINFSGLKKSAVYPLVDGRSASSNQHDVFNASNCIPGSLDGGKVKGKIIVCENSDADSKFDILKSQLGVIGMIVIGNDIRQVAFSYGASPIATVMEDDGAQILSYINSTSLAATVKSLHPTWSPSAIRSAIMTTAITTNNLYSPITTLTGLRATPYDIGAGEITLCGPLWPGLVYETETTDYLRFLCNYGYNTSTIKRIASTVPDNFACPSNSNPVLISDMNYPSIAVSGLKANVSRTVKRTLTNVGDEYSTYYATVETPIGMEVQVVPKLLRFTKTVKKLSFQVNFILTKTSKVPLFGSITWSNWKYKVRSPIVVSNT</sequence>
<dbReference type="Gene3D" id="2.60.40.2310">
    <property type="match status" value="1"/>
</dbReference>
<comment type="similarity">
    <text evidence="1 3">Belongs to the peptidase S8 family.</text>
</comment>
<dbReference type="Pfam" id="PF00082">
    <property type="entry name" value="Peptidase_S8"/>
    <property type="match status" value="1"/>
</dbReference>
<evidence type="ECO:0000259" key="5">
    <source>
        <dbReference type="Pfam" id="PF05922"/>
    </source>
</evidence>
<dbReference type="AlphaFoldDB" id="A0A830BHS6"/>
<feature type="domain" description="Peptidase S8/S53" evidence="4">
    <location>
        <begin position="93"/>
        <end position="227"/>
    </location>
</feature>
<evidence type="ECO:0000259" key="6">
    <source>
        <dbReference type="Pfam" id="PF17766"/>
    </source>
</evidence>
<dbReference type="Proteomes" id="UP000653305">
    <property type="component" value="Unassembled WGS sequence"/>
</dbReference>
<feature type="domain" description="Subtilisin-like protease fibronectin type-III" evidence="6">
    <location>
        <begin position="466"/>
        <end position="562"/>
    </location>
</feature>
<evidence type="ECO:0000313" key="8">
    <source>
        <dbReference type="Proteomes" id="UP000653305"/>
    </source>
</evidence>
<dbReference type="EMBL" id="BMAC01000134">
    <property type="protein sequence ID" value="GFP86917.1"/>
    <property type="molecule type" value="Genomic_DNA"/>
</dbReference>
<dbReference type="PROSITE" id="PS00137">
    <property type="entry name" value="SUBTILASE_HIS"/>
    <property type="match status" value="1"/>
</dbReference>
<dbReference type="PANTHER" id="PTHR10795">
    <property type="entry name" value="PROPROTEIN CONVERTASE SUBTILISIN/KEXIN"/>
    <property type="match status" value="1"/>
</dbReference>
<dbReference type="GO" id="GO:0006508">
    <property type="term" value="P:proteolysis"/>
    <property type="evidence" value="ECO:0007669"/>
    <property type="project" value="UniProtKB-KW"/>
</dbReference>
<dbReference type="CDD" id="cd02120">
    <property type="entry name" value="PA_subtilisin_like"/>
    <property type="match status" value="1"/>
</dbReference>
<dbReference type="InterPro" id="IPR041469">
    <property type="entry name" value="Subtilisin-like_FN3"/>
</dbReference>
<dbReference type="Pfam" id="PF05922">
    <property type="entry name" value="Inhibitor_I9"/>
    <property type="match status" value="1"/>
</dbReference>
<organism evidence="7 8">
    <name type="scientific">Phtheirospermum japonicum</name>
    <dbReference type="NCBI Taxonomy" id="374723"/>
    <lineage>
        <taxon>Eukaryota</taxon>
        <taxon>Viridiplantae</taxon>
        <taxon>Streptophyta</taxon>
        <taxon>Embryophyta</taxon>
        <taxon>Tracheophyta</taxon>
        <taxon>Spermatophyta</taxon>
        <taxon>Magnoliopsida</taxon>
        <taxon>eudicotyledons</taxon>
        <taxon>Gunneridae</taxon>
        <taxon>Pentapetalae</taxon>
        <taxon>asterids</taxon>
        <taxon>lamiids</taxon>
        <taxon>Lamiales</taxon>
        <taxon>Orobanchaceae</taxon>
        <taxon>Orobanchaceae incertae sedis</taxon>
        <taxon>Phtheirospermum</taxon>
    </lineage>
</organism>
<reference evidence="7" key="1">
    <citation type="submission" date="2020-07" db="EMBL/GenBank/DDBJ databases">
        <title>Ethylene signaling mediates host invasion by parasitic plants.</title>
        <authorList>
            <person name="Yoshida S."/>
        </authorList>
    </citation>
    <scope>NUCLEOTIDE SEQUENCE</scope>
    <source>
        <strain evidence="7">Okayama</strain>
    </source>
</reference>
<evidence type="ECO:0000313" key="7">
    <source>
        <dbReference type="EMBL" id="GFP86917.1"/>
    </source>
</evidence>
<comment type="caution">
    <text evidence="7">The sequence shown here is derived from an EMBL/GenBank/DDBJ whole genome shotgun (WGS) entry which is preliminary data.</text>
</comment>
<proteinExistence type="inferred from homology"/>
<dbReference type="InterPro" id="IPR000209">
    <property type="entry name" value="Peptidase_S8/S53_dom"/>
</dbReference>
<evidence type="ECO:0000256" key="3">
    <source>
        <dbReference type="PROSITE-ProRule" id="PRU01240"/>
    </source>
</evidence>
<gene>
    <name evidence="7" type="ORF">PHJA_000835500</name>
</gene>
<evidence type="ECO:0000256" key="2">
    <source>
        <dbReference type="ARBA" id="ARBA00022729"/>
    </source>
</evidence>
<keyword evidence="7" id="KW-0645">Protease</keyword>
<dbReference type="InterPro" id="IPR010259">
    <property type="entry name" value="S8pro/Inhibitor_I9"/>
</dbReference>
<dbReference type="SUPFAM" id="SSF52743">
    <property type="entry name" value="Subtilisin-like"/>
    <property type="match status" value="1"/>
</dbReference>
<keyword evidence="2" id="KW-0732">Signal</keyword>
<evidence type="ECO:0000259" key="4">
    <source>
        <dbReference type="Pfam" id="PF00082"/>
    </source>
</evidence>
<accession>A0A830BHS6</accession>
<dbReference type="InterPro" id="IPR036852">
    <property type="entry name" value="Peptidase_S8/S53_dom_sf"/>
</dbReference>
<dbReference type="InterPro" id="IPR045051">
    <property type="entry name" value="SBT"/>
</dbReference>
<dbReference type="GO" id="GO:0004252">
    <property type="term" value="F:serine-type endopeptidase activity"/>
    <property type="evidence" value="ECO:0007669"/>
    <property type="project" value="InterPro"/>
</dbReference>
<evidence type="ECO:0000256" key="1">
    <source>
        <dbReference type="ARBA" id="ARBA00011073"/>
    </source>
</evidence>
<dbReference type="InterPro" id="IPR022398">
    <property type="entry name" value="Peptidase_S8_His-AS"/>
</dbReference>
<protein>
    <submittedName>
        <fullName evidence="7">Co(2)-response secreted protease</fullName>
    </submittedName>
</protein>
<dbReference type="Pfam" id="PF17766">
    <property type="entry name" value="fn3_6"/>
    <property type="match status" value="1"/>
</dbReference>
<feature type="domain" description="Inhibitor I9" evidence="5">
    <location>
        <begin position="13"/>
        <end position="71"/>
    </location>
</feature>
<dbReference type="OrthoDB" id="10256524at2759"/>
<keyword evidence="7" id="KW-0378">Hydrolase</keyword>
<name>A0A830BHS6_9LAMI</name>